<dbReference type="GO" id="GO:0046872">
    <property type="term" value="F:metal ion binding"/>
    <property type="evidence" value="ECO:0007669"/>
    <property type="project" value="UniProtKB-KW"/>
</dbReference>
<dbReference type="GO" id="GO:0051301">
    <property type="term" value="P:cell division"/>
    <property type="evidence" value="ECO:0007669"/>
    <property type="project" value="UniProtKB-KW"/>
</dbReference>
<evidence type="ECO:0000256" key="9">
    <source>
        <dbReference type="PIRSR" id="PIRSR600715-1"/>
    </source>
</evidence>
<dbReference type="GO" id="GO:0071555">
    <property type="term" value="P:cell wall organization"/>
    <property type="evidence" value="ECO:0007669"/>
    <property type="project" value="UniProtKB-KW"/>
</dbReference>
<feature type="transmembrane region" description="Helical" evidence="7">
    <location>
        <begin position="344"/>
        <end position="362"/>
    </location>
</feature>
<dbReference type="Pfam" id="PF00953">
    <property type="entry name" value="Glycos_transf_4"/>
    <property type="match status" value="1"/>
</dbReference>
<evidence type="ECO:0000256" key="5">
    <source>
        <dbReference type="ARBA" id="ARBA00022989"/>
    </source>
</evidence>
<reference evidence="10" key="1">
    <citation type="submission" date="2019-12" db="EMBL/GenBank/DDBJ databases">
        <title>High-Quality draft genome sequences of three cyanobacteria isolated from the limestone walls of the Old Cathedral of Coimbra.</title>
        <authorList>
            <person name="Tiago I."/>
            <person name="Soares F."/>
            <person name="Portugal A."/>
        </authorList>
    </citation>
    <scope>NUCLEOTIDE SEQUENCE</scope>
    <source>
        <strain evidence="10">A</strain>
    </source>
</reference>
<dbReference type="GO" id="GO:0005886">
    <property type="term" value="C:plasma membrane"/>
    <property type="evidence" value="ECO:0007669"/>
    <property type="project" value="UniProtKB-SubCell"/>
</dbReference>
<dbReference type="InterPro" id="IPR003524">
    <property type="entry name" value="PNAcMuramoyl-5peptid_Trfase"/>
</dbReference>
<comment type="catalytic activity">
    <reaction evidence="7">
        <text>UDP-N-acetyl-alpha-D-muramoyl-L-alanyl-gamma-D-glutamyl-meso-2,6-diaminopimeloyl-D-alanyl-D-alanine + di-trans,octa-cis-undecaprenyl phosphate = di-trans,octa-cis-undecaprenyl diphospho-N-acetyl-alpha-D-muramoyl-L-alanyl-D-glutamyl-meso-2,6-diaminopimeloyl-D-alanyl-D-alanine + UMP</text>
        <dbReference type="Rhea" id="RHEA:28386"/>
        <dbReference type="ChEBI" id="CHEBI:57865"/>
        <dbReference type="ChEBI" id="CHEBI:60392"/>
        <dbReference type="ChEBI" id="CHEBI:61386"/>
        <dbReference type="ChEBI" id="CHEBI:61387"/>
        <dbReference type="EC" id="2.7.8.13"/>
    </reaction>
</comment>
<dbReference type="NCBIfam" id="TIGR00445">
    <property type="entry name" value="mraY"/>
    <property type="match status" value="1"/>
</dbReference>
<comment type="pathway">
    <text evidence="7">Cell wall biogenesis; peptidoglycan biosynthesis.</text>
</comment>
<dbReference type="GO" id="GO:0009252">
    <property type="term" value="P:peptidoglycan biosynthetic process"/>
    <property type="evidence" value="ECO:0007669"/>
    <property type="project" value="UniProtKB-UniRule"/>
</dbReference>
<keyword evidence="7 9" id="KW-0460">Magnesium</keyword>
<dbReference type="Proteomes" id="UP000646053">
    <property type="component" value="Unassembled WGS sequence"/>
</dbReference>
<feature type="transmembrane region" description="Helical" evidence="7">
    <location>
        <begin position="118"/>
        <end position="134"/>
    </location>
</feature>
<dbReference type="AlphaFoldDB" id="A0A8J7Z3A2"/>
<feature type="transmembrane region" description="Helical" evidence="7">
    <location>
        <begin position="154"/>
        <end position="172"/>
    </location>
</feature>
<proteinExistence type="inferred from homology"/>
<keyword evidence="5 7" id="KW-1133">Transmembrane helix</keyword>
<dbReference type="RefSeq" id="WP_162422553.1">
    <property type="nucleotide sequence ID" value="NZ_WVIE01000006.1"/>
</dbReference>
<feature type="transmembrane region" description="Helical" evidence="7">
    <location>
        <begin position="213"/>
        <end position="233"/>
    </location>
</feature>
<feature type="binding site" evidence="9">
    <location>
        <position position="208"/>
    </location>
    <ligand>
        <name>Mg(2+)</name>
        <dbReference type="ChEBI" id="CHEBI:18420"/>
    </ligand>
</feature>
<dbReference type="InterPro" id="IPR018480">
    <property type="entry name" value="PNAcMuramoyl-5peptid_Trfase_CS"/>
</dbReference>
<dbReference type="GO" id="GO:0008360">
    <property type="term" value="P:regulation of cell shape"/>
    <property type="evidence" value="ECO:0007669"/>
    <property type="project" value="UniProtKB-KW"/>
</dbReference>
<dbReference type="PROSITE" id="PS01347">
    <property type="entry name" value="MRAY_1"/>
    <property type="match status" value="1"/>
</dbReference>
<keyword evidence="7" id="KW-0961">Cell wall biogenesis/degradation</keyword>
<dbReference type="Pfam" id="PF10555">
    <property type="entry name" value="MraY_sig1"/>
    <property type="match status" value="1"/>
</dbReference>
<feature type="transmembrane region" description="Helical" evidence="7">
    <location>
        <begin position="90"/>
        <end position="112"/>
    </location>
</feature>
<dbReference type="EC" id="2.7.8.13" evidence="7 8"/>
<accession>A0A8J7Z3A2</accession>
<dbReference type="UniPathway" id="UPA00219"/>
<gene>
    <name evidence="7" type="primary">mraY</name>
    <name evidence="10" type="ORF">GS601_07000</name>
</gene>
<evidence type="ECO:0000313" key="11">
    <source>
        <dbReference type="Proteomes" id="UP000646053"/>
    </source>
</evidence>
<keyword evidence="7" id="KW-0133">Cell shape</keyword>
<evidence type="ECO:0000256" key="7">
    <source>
        <dbReference type="HAMAP-Rule" id="MF_00038"/>
    </source>
</evidence>
<evidence type="ECO:0000256" key="8">
    <source>
        <dbReference type="NCBIfam" id="TIGR00445"/>
    </source>
</evidence>
<dbReference type="PANTHER" id="PTHR22926:SF5">
    <property type="entry name" value="PHOSPHO-N-ACETYLMURAMOYL-PENTAPEPTIDE-TRANSFERASE HOMOLOG"/>
    <property type="match status" value="1"/>
</dbReference>
<feature type="binding site" evidence="9">
    <location>
        <position position="267"/>
    </location>
    <ligand>
        <name>Mg(2+)</name>
        <dbReference type="ChEBI" id="CHEBI:18420"/>
    </ligand>
</feature>
<feature type="transmembrane region" description="Helical" evidence="7">
    <location>
        <begin position="277"/>
        <end position="299"/>
    </location>
</feature>
<keyword evidence="11" id="KW-1185">Reference proteome</keyword>
<dbReference type="InterPro" id="IPR000715">
    <property type="entry name" value="Glycosyl_transferase_4"/>
</dbReference>
<sequence length="363" mass="38227">MDAKLFNNRSFSLSGTLLFLILSVGMAIAALILDGVGDRTWSNAASLTMPLLISGLASAGIGFWAVPFLKALKAGQIIREDGPRSHLKKAGTPTMGGAFFIPVAVLVALILTGFSGDVVAVSLLTLGYAAIGFVDDWQIIRQKSNKGISPRMKLGLQIGFAIAFCLWLMIAHPLLTTLALPLGIMLPLGSLFGLLACFVLVAESNATNLTDGMDGLAGGTVAIAFLGLGAIVAPNSLDLMTFCTCMSGACLGFLVHNRNPARVFMGDTGSLALGGGLAAVGLLSNSLFALLILSGLFFWETISVIIQVSYFKATKDHNGVGKRFFRMSPFHNHLELSGWTETQVVGWFYAIAGILAALSLAIR</sequence>
<feature type="transmembrane region" description="Helical" evidence="7">
    <location>
        <begin position="45"/>
        <end position="69"/>
    </location>
</feature>
<keyword evidence="7" id="KW-0132">Cell division</keyword>
<keyword evidence="7" id="KW-0573">Peptidoglycan synthesis</keyword>
<dbReference type="CDD" id="cd06852">
    <property type="entry name" value="GT_MraY"/>
    <property type="match status" value="1"/>
</dbReference>
<keyword evidence="7" id="KW-0131">Cell cycle</keyword>
<organism evidence="10 11">
    <name type="scientific">Myxacorys almedinensis A</name>
    <dbReference type="NCBI Taxonomy" id="2690445"/>
    <lineage>
        <taxon>Bacteria</taxon>
        <taxon>Bacillati</taxon>
        <taxon>Cyanobacteriota</taxon>
        <taxon>Cyanophyceae</taxon>
        <taxon>Leptolyngbyales</taxon>
        <taxon>Leptolyngbyaceae</taxon>
        <taxon>Myxacorys</taxon>
        <taxon>Myxacorys almedinensis</taxon>
    </lineage>
</organism>
<keyword evidence="3 7" id="KW-0808">Transferase</keyword>
<keyword evidence="7 9" id="KW-0479">Metal-binding</keyword>
<comment type="similarity">
    <text evidence="2 7">Belongs to the glycosyltransferase 4 family. MraY subfamily.</text>
</comment>
<evidence type="ECO:0000256" key="4">
    <source>
        <dbReference type="ARBA" id="ARBA00022692"/>
    </source>
</evidence>
<dbReference type="PANTHER" id="PTHR22926">
    <property type="entry name" value="PHOSPHO-N-ACETYLMURAMOYL-PENTAPEPTIDE-TRANSFERASE"/>
    <property type="match status" value="1"/>
</dbReference>
<dbReference type="EMBL" id="WVIE01000006">
    <property type="protein sequence ID" value="NDJ17036.1"/>
    <property type="molecule type" value="Genomic_DNA"/>
</dbReference>
<evidence type="ECO:0000256" key="3">
    <source>
        <dbReference type="ARBA" id="ARBA00022679"/>
    </source>
</evidence>
<dbReference type="HAMAP" id="MF_00038">
    <property type="entry name" value="MraY"/>
    <property type="match status" value="1"/>
</dbReference>
<keyword evidence="6 7" id="KW-0472">Membrane</keyword>
<evidence type="ECO:0000256" key="6">
    <source>
        <dbReference type="ARBA" id="ARBA00023136"/>
    </source>
</evidence>
<comment type="cofactor">
    <cofactor evidence="7 9">
        <name>Mg(2+)</name>
        <dbReference type="ChEBI" id="CHEBI:18420"/>
    </cofactor>
</comment>
<evidence type="ECO:0000256" key="1">
    <source>
        <dbReference type="ARBA" id="ARBA00004141"/>
    </source>
</evidence>
<feature type="transmembrane region" description="Helical" evidence="7">
    <location>
        <begin position="178"/>
        <end position="201"/>
    </location>
</feature>
<dbReference type="PROSITE" id="PS01348">
    <property type="entry name" value="MRAY_2"/>
    <property type="match status" value="1"/>
</dbReference>
<protein>
    <recommendedName>
        <fullName evidence="7 8">Phospho-N-acetylmuramoyl-pentapeptide-transferase</fullName>
        <ecNumber evidence="7 8">2.7.8.13</ecNumber>
    </recommendedName>
    <alternativeName>
        <fullName evidence="7">UDP-MurNAc-pentapeptide phosphotransferase</fullName>
    </alternativeName>
</protein>
<keyword evidence="4 7" id="KW-0812">Transmembrane</keyword>
<dbReference type="GO" id="GO:0008963">
    <property type="term" value="F:phospho-N-acetylmuramoyl-pentapeptide-transferase activity"/>
    <property type="evidence" value="ECO:0007669"/>
    <property type="project" value="UniProtKB-UniRule"/>
</dbReference>
<evidence type="ECO:0000313" key="10">
    <source>
        <dbReference type="EMBL" id="NDJ17036.1"/>
    </source>
</evidence>
<feature type="transmembrane region" description="Helical" evidence="7">
    <location>
        <begin position="12"/>
        <end position="33"/>
    </location>
</feature>
<comment type="subcellular location">
    <subcellularLocation>
        <location evidence="7">Cell membrane</location>
        <topology evidence="7">Multi-pass membrane protein</topology>
    </subcellularLocation>
    <subcellularLocation>
        <location evidence="1">Membrane</location>
        <topology evidence="1">Multi-pass membrane protein</topology>
    </subcellularLocation>
</comment>
<keyword evidence="7" id="KW-1003">Cell membrane</keyword>
<comment type="function">
    <text evidence="7">Catalyzes the initial step of the lipid cycle reactions in the biosynthesis of the cell wall peptidoglycan: transfers peptidoglycan precursor phospho-MurNAc-pentapeptide from UDP-MurNAc-pentapeptide onto the lipid carrier undecaprenyl phosphate, yielding undecaprenyl-pyrophosphoryl-MurNAc-pentapeptide, known as lipid I.</text>
</comment>
<comment type="caution">
    <text evidence="10">The sequence shown here is derived from an EMBL/GenBank/DDBJ whole genome shotgun (WGS) entry which is preliminary data.</text>
</comment>
<name>A0A8J7Z3A2_9CYAN</name>
<evidence type="ECO:0000256" key="2">
    <source>
        <dbReference type="ARBA" id="ARBA00005583"/>
    </source>
</evidence>